<feature type="compositionally biased region" description="Basic and acidic residues" evidence="2">
    <location>
        <begin position="317"/>
        <end position="327"/>
    </location>
</feature>
<dbReference type="PANTHER" id="PTHR31005:SF8">
    <property type="entry name" value="DUF4139 DOMAIN-CONTAINING PROTEIN"/>
    <property type="match status" value="1"/>
</dbReference>
<evidence type="ECO:0000313" key="6">
    <source>
        <dbReference type="Proteomes" id="UP001597365"/>
    </source>
</evidence>
<feature type="region of interest" description="Disordered" evidence="2">
    <location>
        <begin position="435"/>
        <end position="507"/>
    </location>
</feature>
<feature type="region of interest" description="Disordered" evidence="2">
    <location>
        <begin position="317"/>
        <end position="382"/>
    </location>
</feature>
<feature type="domain" description="DUF4140" evidence="4">
    <location>
        <begin position="24"/>
        <end position="128"/>
    </location>
</feature>
<dbReference type="EMBL" id="JBHUFU010000003">
    <property type="protein sequence ID" value="MFD1829534.1"/>
    <property type="molecule type" value="Genomic_DNA"/>
</dbReference>
<gene>
    <name evidence="5" type="ORF">ACFSJS_07640</name>
</gene>
<dbReference type="InterPro" id="IPR025554">
    <property type="entry name" value="DUF4140"/>
</dbReference>
<feature type="region of interest" description="Disordered" evidence="2">
    <location>
        <begin position="670"/>
        <end position="696"/>
    </location>
</feature>
<comment type="caution">
    <text evidence="5">The sequence shown here is derived from an EMBL/GenBank/DDBJ whole genome shotgun (WGS) entry which is preliminary data.</text>
</comment>
<proteinExistence type="predicted"/>
<feature type="coiled-coil region" evidence="1">
    <location>
        <begin position="158"/>
        <end position="192"/>
    </location>
</feature>
<reference evidence="6" key="1">
    <citation type="journal article" date="2019" name="Int. J. Syst. Evol. Microbiol.">
        <title>The Global Catalogue of Microorganisms (GCM) 10K type strain sequencing project: providing services to taxonomists for standard genome sequencing and annotation.</title>
        <authorList>
            <consortium name="The Broad Institute Genomics Platform"/>
            <consortium name="The Broad Institute Genome Sequencing Center for Infectious Disease"/>
            <person name="Wu L."/>
            <person name="Ma J."/>
        </authorList>
    </citation>
    <scope>NUCLEOTIDE SEQUENCE [LARGE SCALE GENOMIC DNA]</scope>
    <source>
        <strain evidence="6">CGMCC 4.7455</strain>
    </source>
</reference>
<sequence length="735" mass="76047">MAAEPVTERGAEAAPRVASRLESVVVHPAGAVCVRRARCVLPTRPPSPPGAGVRVLVEGLPVTVHGHSLRGRVVSGPPGLRVTDVRVARAAGPRPDGELPRLRLAWEEARDRVDGLRSRRDGLRTEIAEVAALRAVPPQPRRGDPPRRAPVESLLALADFLDGRLALLHERLRSAEEELRDAEHEADVLSVRLEGVSSALSTGRTRESVTAVLTLAGGAGGGTGGGDTDDGGQEGAETEVEVEVEVEYRVPGATWSPVYRLRLGGTGTAPGGTLVLRACVAQRTGEDWAGVRLGLSTADLLRPAGVPRLRSLRIGRRQEEPEARGWREPPPGLDELFSGYDAAAAPDPRTRSRPAAAGAAGGAGAARGAGGAAPSPRTGSAAMPVAAPLAGAVPPPPPPGAAAGAPAPAAAPGAAHTAGTAEFGFAGYGAAQAPAAVAGGPVPPRAAPPPGPSTDMLDYSRLELAGPEDPVRRGRLRPAPDGTGAGDAGRRRPAEAVARQGRPSHTVDVRRSAGSFHHRYDTAAPVDVAADGAWHTVPVCDVPVEAVPEYVCVPSVDETVYGTVLLANTSHHALLAGPVDVTVGDEFVLTAPLPTLAPGERRRVGIGAVESVRAARRTHLRESTAGLRGGTTVLDHTVEVELANRLPHRVVVEVRERVPVSTEKEVRIEEHRAAPPWTAPTGPLDDAGSGDAGGPVRGARIWRVELDPGHTTVLRGGYEIRIPAGRALVGGNRRG</sequence>
<evidence type="ECO:0000259" key="4">
    <source>
        <dbReference type="Pfam" id="PF13600"/>
    </source>
</evidence>
<feature type="domain" description="DUF4139" evidence="3">
    <location>
        <begin position="244"/>
        <end position="723"/>
    </location>
</feature>
<evidence type="ECO:0000256" key="1">
    <source>
        <dbReference type="SAM" id="Coils"/>
    </source>
</evidence>
<organism evidence="5 6">
    <name type="scientific">Streptomyces desertarenae</name>
    <dbReference type="NCBI Taxonomy" id="2666184"/>
    <lineage>
        <taxon>Bacteria</taxon>
        <taxon>Bacillati</taxon>
        <taxon>Actinomycetota</taxon>
        <taxon>Actinomycetes</taxon>
        <taxon>Kitasatosporales</taxon>
        <taxon>Streptomycetaceae</taxon>
        <taxon>Streptomyces</taxon>
    </lineage>
</organism>
<dbReference type="Pfam" id="PF13600">
    <property type="entry name" value="DUF4140"/>
    <property type="match status" value="1"/>
</dbReference>
<feature type="compositionally biased region" description="Gly residues" evidence="2">
    <location>
        <begin position="359"/>
        <end position="371"/>
    </location>
</feature>
<dbReference type="InterPro" id="IPR011935">
    <property type="entry name" value="CHP02231"/>
</dbReference>
<protein>
    <submittedName>
        <fullName evidence="5">DUF4139 domain-containing protein</fullName>
    </submittedName>
</protein>
<evidence type="ECO:0000259" key="3">
    <source>
        <dbReference type="Pfam" id="PF13598"/>
    </source>
</evidence>
<evidence type="ECO:0000313" key="5">
    <source>
        <dbReference type="EMBL" id="MFD1829534.1"/>
    </source>
</evidence>
<dbReference type="Pfam" id="PF13598">
    <property type="entry name" value="DUF4139"/>
    <property type="match status" value="1"/>
</dbReference>
<keyword evidence="1" id="KW-0175">Coiled coil</keyword>
<accession>A0ABW4PGW7</accession>
<dbReference type="InterPro" id="IPR037291">
    <property type="entry name" value="DUF4139"/>
</dbReference>
<name>A0ABW4PGW7_9ACTN</name>
<evidence type="ECO:0000256" key="2">
    <source>
        <dbReference type="SAM" id="MobiDB-lite"/>
    </source>
</evidence>
<keyword evidence="6" id="KW-1185">Reference proteome</keyword>
<dbReference type="PANTHER" id="PTHR31005">
    <property type="entry name" value="DUF4139 DOMAIN-CONTAINING PROTEIN"/>
    <property type="match status" value="1"/>
</dbReference>
<feature type="compositionally biased region" description="Pro residues" evidence="2">
    <location>
        <begin position="441"/>
        <end position="452"/>
    </location>
</feature>
<dbReference type="RefSeq" id="WP_380898158.1">
    <property type="nucleotide sequence ID" value="NZ_JBHUFU010000003.1"/>
</dbReference>
<dbReference type="Proteomes" id="UP001597365">
    <property type="component" value="Unassembled WGS sequence"/>
</dbReference>
<feature type="compositionally biased region" description="Low complexity" evidence="2">
    <location>
        <begin position="372"/>
        <end position="382"/>
    </location>
</feature>